<evidence type="ECO:0000256" key="9">
    <source>
        <dbReference type="ARBA" id="ARBA00023273"/>
    </source>
</evidence>
<comment type="similarity">
    <text evidence="10">Belongs to the CEP41 family.</text>
</comment>
<dbReference type="GO" id="GO:0015031">
    <property type="term" value="P:protein transport"/>
    <property type="evidence" value="ECO:0007669"/>
    <property type="project" value="UniProtKB-KW"/>
</dbReference>
<evidence type="ECO:0000256" key="4">
    <source>
        <dbReference type="ARBA" id="ARBA00022490"/>
    </source>
</evidence>
<accession>A0A815IDN1</accession>
<dbReference type="PROSITE" id="PS50206">
    <property type="entry name" value="RHODANESE_3"/>
    <property type="match status" value="1"/>
</dbReference>
<evidence type="ECO:0000256" key="10">
    <source>
        <dbReference type="ARBA" id="ARBA00038465"/>
    </source>
</evidence>
<dbReference type="AlphaFoldDB" id="A0A815IDN1"/>
<dbReference type="InterPro" id="IPR051889">
    <property type="entry name" value="CEP41"/>
</dbReference>
<dbReference type="SMART" id="SM00450">
    <property type="entry name" value="RHOD"/>
    <property type="match status" value="1"/>
</dbReference>
<evidence type="ECO:0000256" key="6">
    <source>
        <dbReference type="ARBA" id="ARBA00022927"/>
    </source>
</evidence>
<keyword evidence="3" id="KW-0813">Transport</keyword>
<comment type="subcellular location">
    <subcellularLocation>
        <location evidence="1">Cytoplasm</location>
        <location evidence="1">Cytoskeleton</location>
        <location evidence="1">Cilium basal body</location>
    </subcellularLocation>
    <subcellularLocation>
        <location evidence="2">Cytoplasm</location>
        <location evidence="2">Cytoskeleton</location>
        <location evidence="2">Microtubule organizing center</location>
        <location evidence="2">Centrosome</location>
    </subcellularLocation>
</comment>
<dbReference type="Proteomes" id="UP000663891">
    <property type="component" value="Unassembled WGS sequence"/>
</dbReference>
<keyword evidence="4" id="KW-0963">Cytoplasm</keyword>
<dbReference type="CDD" id="cd00158">
    <property type="entry name" value="RHOD"/>
    <property type="match status" value="1"/>
</dbReference>
<evidence type="ECO:0000256" key="3">
    <source>
        <dbReference type="ARBA" id="ARBA00022448"/>
    </source>
</evidence>
<dbReference type="PANTHER" id="PTHR44390">
    <property type="entry name" value="CENTROSOMAL PROTEIN OF 41 KDA"/>
    <property type="match status" value="1"/>
</dbReference>
<organism evidence="13 14">
    <name type="scientific">Adineta steineri</name>
    <dbReference type="NCBI Taxonomy" id="433720"/>
    <lineage>
        <taxon>Eukaryota</taxon>
        <taxon>Metazoa</taxon>
        <taxon>Spiralia</taxon>
        <taxon>Gnathifera</taxon>
        <taxon>Rotifera</taxon>
        <taxon>Eurotatoria</taxon>
        <taxon>Bdelloidea</taxon>
        <taxon>Adinetida</taxon>
        <taxon>Adinetidae</taxon>
        <taxon>Adineta</taxon>
    </lineage>
</organism>
<evidence type="ECO:0000259" key="12">
    <source>
        <dbReference type="PROSITE" id="PS50206"/>
    </source>
</evidence>
<dbReference type="InterPro" id="IPR001763">
    <property type="entry name" value="Rhodanese-like_dom"/>
</dbReference>
<proteinExistence type="inferred from homology"/>
<feature type="compositionally biased region" description="Polar residues" evidence="11">
    <location>
        <begin position="497"/>
        <end position="509"/>
    </location>
</feature>
<dbReference type="GO" id="GO:0005813">
    <property type="term" value="C:centrosome"/>
    <property type="evidence" value="ECO:0007669"/>
    <property type="project" value="UniProtKB-SubCell"/>
</dbReference>
<keyword evidence="9" id="KW-0966">Cell projection</keyword>
<sequence>MYWKHGSFFPIKRRISRTMVESGVVINSFNPPHLDFFFNLTNTQLNSISIISNNVNLLQVSPLSEISIVPVNFSDGYHHLDILMLDDIHDIEFYQQIDISTGNQTLRVTILNEDHEPVKNISVHLELSIYSHITAQQYTNQFGEVTFNYLSRNSQVYVEAISMATKRYAFSGLNTLKYQNITLILEEMNSTHYDEILIKIILISIRVASKQQPNEIFKRMKISTLVKLITQVAEISSLENAAHGSSLSNRTFSSTDRPETQDSQMSMASARSTLDNVVHGMGEIDVYKKYIKQNSTIPTTPATPKTANSQLTNFDYEERPYLLVDLRDIDEFNKNHIVSAHHYPAAMLSRCSNNESKELLLYKNHKGKIIVLYDEDEHLAPRSATIMTERGYNNIFVLTGGIRYAVRKFPRGLITGTCPLSWTTADIPTKPTKIHDCSQSMDISHHEVPLNHFAMHSARSLPSAMATFDSREQFTSEDIEALNEQHEAHLLPRDSGTRLSRAQTQASKQSSRISNISERSNISNISDKPWKP</sequence>
<comment type="caution">
    <text evidence="13">The sequence shown here is derived from an EMBL/GenBank/DDBJ whole genome shotgun (WGS) entry which is preliminary data.</text>
</comment>
<keyword evidence="7" id="KW-0969">Cilium</keyword>
<evidence type="ECO:0000313" key="13">
    <source>
        <dbReference type="EMBL" id="CAF1367196.1"/>
    </source>
</evidence>
<keyword evidence="6" id="KW-0653">Protein transport</keyword>
<dbReference type="OrthoDB" id="70250at2759"/>
<dbReference type="Gene3D" id="3.40.250.10">
    <property type="entry name" value="Rhodanese-like domain"/>
    <property type="match status" value="1"/>
</dbReference>
<keyword evidence="5" id="KW-0970">Cilium biogenesis/degradation</keyword>
<dbReference type="GO" id="GO:0036064">
    <property type="term" value="C:ciliary basal body"/>
    <property type="evidence" value="ECO:0007669"/>
    <property type="project" value="TreeGrafter"/>
</dbReference>
<dbReference type="SUPFAM" id="SSF52821">
    <property type="entry name" value="Rhodanese/Cell cycle control phosphatase"/>
    <property type="match status" value="1"/>
</dbReference>
<dbReference type="EMBL" id="CAJNON010000740">
    <property type="protein sequence ID" value="CAF1367196.1"/>
    <property type="molecule type" value="Genomic_DNA"/>
</dbReference>
<feature type="domain" description="Rhodanese" evidence="12">
    <location>
        <begin position="317"/>
        <end position="414"/>
    </location>
</feature>
<evidence type="ECO:0000256" key="8">
    <source>
        <dbReference type="ARBA" id="ARBA00023212"/>
    </source>
</evidence>
<feature type="region of interest" description="Disordered" evidence="11">
    <location>
        <begin position="490"/>
        <end position="532"/>
    </location>
</feature>
<gene>
    <name evidence="13" type="ORF">VCS650_LOCUS34652</name>
</gene>
<dbReference type="InterPro" id="IPR036873">
    <property type="entry name" value="Rhodanese-like_dom_sf"/>
</dbReference>
<evidence type="ECO:0000256" key="5">
    <source>
        <dbReference type="ARBA" id="ARBA00022794"/>
    </source>
</evidence>
<evidence type="ECO:0000256" key="1">
    <source>
        <dbReference type="ARBA" id="ARBA00004120"/>
    </source>
</evidence>
<name>A0A815IDN1_9BILA</name>
<dbReference type="PANTHER" id="PTHR44390:SF1">
    <property type="entry name" value="CENTROSOMAL PROTEIN OF 41 KDA"/>
    <property type="match status" value="1"/>
</dbReference>
<protein>
    <recommendedName>
        <fullName evidence="12">Rhodanese domain-containing protein</fullName>
    </recommendedName>
</protein>
<dbReference type="GO" id="GO:0060271">
    <property type="term" value="P:cilium assembly"/>
    <property type="evidence" value="ECO:0007669"/>
    <property type="project" value="TreeGrafter"/>
</dbReference>
<dbReference type="Pfam" id="PF00581">
    <property type="entry name" value="Rhodanese"/>
    <property type="match status" value="1"/>
</dbReference>
<feature type="compositionally biased region" description="Low complexity" evidence="11">
    <location>
        <begin position="510"/>
        <end position="526"/>
    </location>
</feature>
<evidence type="ECO:0000256" key="2">
    <source>
        <dbReference type="ARBA" id="ARBA00004300"/>
    </source>
</evidence>
<evidence type="ECO:0000313" key="14">
    <source>
        <dbReference type="Proteomes" id="UP000663891"/>
    </source>
</evidence>
<keyword evidence="8" id="KW-0206">Cytoskeleton</keyword>
<evidence type="ECO:0000256" key="11">
    <source>
        <dbReference type="SAM" id="MobiDB-lite"/>
    </source>
</evidence>
<evidence type="ECO:0000256" key="7">
    <source>
        <dbReference type="ARBA" id="ARBA00023069"/>
    </source>
</evidence>
<reference evidence="13" key="1">
    <citation type="submission" date="2021-02" db="EMBL/GenBank/DDBJ databases">
        <authorList>
            <person name="Nowell W R."/>
        </authorList>
    </citation>
    <scope>NUCLEOTIDE SEQUENCE</scope>
</reference>